<dbReference type="PANTHER" id="PTHR33428">
    <property type="entry name" value="CHLOROPHYLLASE-2, CHLOROPLASTIC"/>
    <property type="match status" value="1"/>
</dbReference>
<dbReference type="EMBL" id="OA882593">
    <property type="protein sequence ID" value="CAD7276119.1"/>
    <property type="molecule type" value="Genomic_DNA"/>
</dbReference>
<gene>
    <name evidence="2" type="ORF">NMOB1V02_LOCUS3896</name>
</gene>
<evidence type="ECO:0000313" key="2">
    <source>
        <dbReference type="EMBL" id="CAD7276119.1"/>
    </source>
</evidence>
<dbReference type="InterPro" id="IPR017395">
    <property type="entry name" value="Chlorophyllase-like"/>
</dbReference>
<reference evidence="2" key="1">
    <citation type="submission" date="2020-11" db="EMBL/GenBank/DDBJ databases">
        <authorList>
            <person name="Tran Van P."/>
        </authorList>
    </citation>
    <scope>NUCLEOTIDE SEQUENCE</scope>
</reference>
<evidence type="ECO:0000256" key="1">
    <source>
        <dbReference type="SAM" id="SignalP"/>
    </source>
</evidence>
<dbReference type="PANTHER" id="PTHR33428:SF14">
    <property type="entry name" value="CARBOXYLESTERASE TYPE B DOMAIN-CONTAINING PROTEIN"/>
    <property type="match status" value="1"/>
</dbReference>
<proteinExistence type="predicted"/>
<dbReference type="OrthoDB" id="2093222at2759"/>
<feature type="chain" id="PRO_5036210089" evidence="1">
    <location>
        <begin position="40"/>
        <end position="395"/>
    </location>
</feature>
<dbReference type="InterPro" id="IPR029058">
    <property type="entry name" value="AB_hydrolase_fold"/>
</dbReference>
<evidence type="ECO:0000313" key="3">
    <source>
        <dbReference type="Proteomes" id="UP000678499"/>
    </source>
</evidence>
<accession>A0A7R9BLB7</accession>
<protein>
    <submittedName>
        <fullName evidence="2">Uncharacterized protein</fullName>
    </submittedName>
</protein>
<dbReference type="Gene3D" id="3.40.50.1820">
    <property type="entry name" value="alpha/beta hydrolase"/>
    <property type="match status" value="1"/>
</dbReference>
<name>A0A7R9BLB7_9CRUS</name>
<dbReference type="SUPFAM" id="SSF53474">
    <property type="entry name" value="alpha/beta-Hydrolases"/>
    <property type="match status" value="2"/>
</dbReference>
<keyword evidence="3" id="KW-1185">Reference proteome</keyword>
<dbReference type="AlphaFoldDB" id="A0A7R9BLB7"/>
<dbReference type="Proteomes" id="UP000678499">
    <property type="component" value="Unassembled WGS sequence"/>
</dbReference>
<sequence length="395" mass="44798">MKPSDRHLFAFGRKLSWCLLMLVLLILTLMSILPQNTEAAGKGPVKSVHKLYPYYWKSKIRYPYYDKYGRGKLLYGYGGPDLYEYTAFKPIDAVAPAFTYKKVLKRIASHGIVVVAPWRLSILTDFQDPTIRAIQGITTVKWSEKHLEYKVKKKFKSSDKRRIDALDHFSIDWSRKILGGQSAGAHVGYSMLRLSKCKLGFKGVALVNPVDGRDPFGFIPDFTVPSTWGKFVFPVALPLFVLKAGLDPVPGWNIPFFPGCAPPQFSNERYYLGSAGPKWYNVAMLYGHADVLDPFYEGANQVIRFCATKKETDKFAFRSFVAGQFVAFIKATLYPERYCYLRAYLEEPDLMNIPYVLAHSHVPGNKFWDPVCPGGFCEVIDKVKPKSPFYAALVT</sequence>
<feature type="signal peptide" evidence="1">
    <location>
        <begin position="1"/>
        <end position="39"/>
    </location>
</feature>
<dbReference type="Pfam" id="PF07224">
    <property type="entry name" value="Chlorophyllase"/>
    <property type="match status" value="1"/>
</dbReference>
<dbReference type="EMBL" id="CAJPEX010000556">
    <property type="protein sequence ID" value="CAG0916271.1"/>
    <property type="molecule type" value="Genomic_DNA"/>
</dbReference>
<organism evidence="2">
    <name type="scientific">Notodromas monacha</name>
    <dbReference type="NCBI Taxonomy" id="399045"/>
    <lineage>
        <taxon>Eukaryota</taxon>
        <taxon>Metazoa</taxon>
        <taxon>Ecdysozoa</taxon>
        <taxon>Arthropoda</taxon>
        <taxon>Crustacea</taxon>
        <taxon>Oligostraca</taxon>
        <taxon>Ostracoda</taxon>
        <taxon>Podocopa</taxon>
        <taxon>Podocopida</taxon>
        <taxon>Cypridocopina</taxon>
        <taxon>Cypridoidea</taxon>
        <taxon>Cyprididae</taxon>
        <taxon>Notodromas</taxon>
    </lineage>
</organism>
<keyword evidence="1" id="KW-0732">Signal</keyword>